<keyword evidence="3" id="KW-0808">Transferase</keyword>
<dbReference type="AlphaFoldDB" id="A0A9P7EA80"/>
<comment type="caution">
    <text evidence="13">The sequence shown here is derived from an EMBL/GenBank/DDBJ whole genome shotgun (WGS) entry which is preliminary data.</text>
</comment>
<reference evidence="13" key="1">
    <citation type="journal article" date="2020" name="New Phytol.">
        <title>Comparative genomics reveals dynamic genome evolution in host specialist ectomycorrhizal fungi.</title>
        <authorList>
            <person name="Lofgren L.A."/>
            <person name="Nguyen N.H."/>
            <person name="Vilgalys R."/>
            <person name="Ruytinx J."/>
            <person name="Liao H.L."/>
            <person name="Branco S."/>
            <person name="Kuo A."/>
            <person name="LaButti K."/>
            <person name="Lipzen A."/>
            <person name="Andreopoulos W."/>
            <person name="Pangilinan J."/>
            <person name="Riley R."/>
            <person name="Hundley H."/>
            <person name="Na H."/>
            <person name="Barry K."/>
            <person name="Grigoriev I.V."/>
            <person name="Stajich J.E."/>
            <person name="Kennedy P.G."/>
        </authorList>
    </citation>
    <scope>NUCLEOTIDE SEQUENCE</scope>
    <source>
        <strain evidence="13">MN1</strain>
    </source>
</reference>
<feature type="transmembrane region" description="Helical" evidence="11">
    <location>
        <begin position="140"/>
        <end position="166"/>
    </location>
</feature>
<feature type="domain" description="TLC" evidence="12">
    <location>
        <begin position="175"/>
        <end position="394"/>
    </location>
</feature>
<keyword evidence="5" id="KW-0256">Endoplasmic reticulum</keyword>
<evidence type="ECO:0000256" key="10">
    <source>
        <dbReference type="SAM" id="MobiDB-lite"/>
    </source>
</evidence>
<dbReference type="Pfam" id="PF03798">
    <property type="entry name" value="TRAM_LAG1_CLN8"/>
    <property type="match status" value="1"/>
</dbReference>
<comment type="subcellular location">
    <subcellularLocation>
        <location evidence="1">Endoplasmic reticulum membrane</location>
        <topology evidence="1">Multi-pass membrane protein</topology>
    </subcellularLocation>
</comment>
<keyword evidence="8" id="KW-0325">Glycoprotein</keyword>
<keyword evidence="4 9" id="KW-0812">Transmembrane</keyword>
<feature type="region of interest" description="Disordered" evidence="10">
    <location>
        <begin position="402"/>
        <end position="424"/>
    </location>
</feature>
<evidence type="ECO:0000256" key="7">
    <source>
        <dbReference type="ARBA" id="ARBA00023136"/>
    </source>
</evidence>
<evidence type="ECO:0000256" key="11">
    <source>
        <dbReference type="SAM" id="Phobius"/>
    </source>
</evidence>
<dbReference type="PANTHER" id="PTHR12560">
    <property type="entry name" value="LONGEVITY ASSURANCE FACTOR 1 LAG1"/>
    <property type="match status" value="1"/>
</dbReference>
<feature type="transmembrane region" description="Helical" evidence="11">
    <location>
        <begin position="187"/>
        <end position="209"/>
    </location>
</feature>
<comment type="similarity">
    <text evidence="2">Belongs to the sphingosine N-acyltransferase family.</text>
</comment>
<keyword evidence="14" id="KW-1185">Reference proteome</keyword>
<feature type="transmembrane region" description="Helical" evidence="11">
    <location>
        <begin position="367"/>
        <end position="385"/>
    </location>
</feature>
<dbReference type="OrthoDB" id="3053196at2759"/>
<keyword evidence="7 9" id="KW-0472">Membrane</keyword>
<dbReference type="GO" id="GO:0005789">
    <property type="term" value="C:endoplasmic reticulum membrane"/>
    <property type="evidence" value="ECO:0007669"/>
    <property type="project" value="UniProtKB-SubCell"/>
</dbReference>
<dbReference type="EMBL" id="JABBWG010000018">
    <property type="protein sequence ID" value="KAG1815496.1"/>
    <property type="molecule type" value="Genomic_DNA"/>
</dbReference>
<dbReference type="InterPro" id="IPR016439">
    <property type="entry name" value="Lag1/Lac1-like"/>
</dbReference>
<evidence type="ECO:0000256" key="4">
    <source>
        <dbReference type="ARBA" id="ARBA00022692"/>
    </source>
</evidence>
<evidence type="ECO:0000313" key="13">
    <source>
        <dbReference type="EMBL" id="KAG1815496.1"/>
    </source>
</evidence>
<evidence type="ECO:0000256" key="1">
    <source>
        <dbReference type="ARBA" id="ARBA00004477"/>
    </source>
</evidence>
<evidence type="ECO:0000256" key="3">
    <source>
        <dbReference type="ARBA" id="ARBA00022679"/>
    </source>
</evidence>
<dbReference type="SMART" id="SM00724">
    <property type="entry name" value="TLC"/>
    <property type="match status" value="1"/>
</dbReference>
<dbReference type="InterPro" id="IPR006634">
    <property type="entry name" value="TLC-dom"/>
</dbReference>
<dbReference type="GO" id="GO:0050291">
    <property type="term" value="F:sphingosine N-acyltransferase activity"/>
    <property type="evidence" value="ECO:0007669"/>
    <property type="project" value="InterPro"/>
</dbReference>
<organism evidence="13 14">
    <name type="scientific">Suillus subaureus</name>
    <dbReference type="NCBI Taxonomy" id="48587"/>
    <lineage>
        <taxon>Eukaryota</taxon>
        <taxon>Fungi</taxon>
        <taxon>Dikarya</taxon>
        <taxon>Basidiomycota</taxon>
        <taxon>Agaricomycotina</taxon>
        <taxon>Agaricomycetes</taxon>
        <taxon>Agaricomycetidae</taxon>
        <taxon>Boletales</taxon>
        <taxon>Suillineae</taxon>
        <taxon>Suillaceae</taxon>
        <taxon>Suillus</taxon>
    </lineage>
</organism>
<dbReference type="GO" id="GO:0046513">
    <property type="term" value="P:ceramide biosynthetic process"/>
    <property type="evidence" value="ECO:0007669"/>
    <property type="project" value="InterPro"/>
</dbReference>
<name>A0A9P7EA80_9AGAM</name>
<dbReference type="GeneID" id="64625077"/>
<proteinExistence type="inferred from homology"/>
<keyword evidence="6 11" id="KW-1133">Transmembrane helix</keyword>
<feature type="transmembrane region" description="Helical" evidence="11">
    <location>
        <begin position="310"/>
        <end position="329"/>
    </location>
</feature>
<feature type="transmembrane region" description="Helical" evidence="11">
    <location>
        <begin position="87"/>
        <end position="106"/>
    </location>
</feature>
<evidence type="ECO:0000259" key="12">
    <source>
        <dbReference type="PROSITE" id="PS50922"/>
    </source>
</evidence>
<evidence type="ECO:0000256" key="5">
    <source>
        <dbReference type="ARBA" id="ARBA00022824"/>
    </source>
</evidence>
<dbReference type="PANTHER" id="PTHR12560:SF11">
    <property type="entry name" value="CERAMIDE SYNTHASE LAC1-RELATED"/>
    <property type="match status" value="1"/>
</dbReference>
<accession>A0A9P7EA80</accession>
<evidence type="ECO:0000256" key="9">
    <source>
        <dbReference type="PROSITE-ProRule" id="PRU00205"/>
    </source>
</evidence>
<evidence type="ECO:0000313" key="14">
    <source>
        <dbReference type="Proteomes" id="UP000807769"/>
    </source>
</evidence>
<gene>
    <name evidence="13" type="ORF">BJ212DRAFT_1273033</name>
</gene>
<feature type="compositionally biased region" description="Acidic residues" evidence="10">
    <location>
        <begin position="404"/>
        <end position="418"/>
    </location>
</feature>
<evidence type="ECO:0000256" key="8">
    <source>
        <dbReference type="ARBA" id="ARBA00023180"/>
    </source>
</evidence>
<dbReference type="PROSITE" id="PS50922">
    <property type="entry name" value="TLC"/>
    <property type="match status" value="1"/>
</dbReference>
<protein>
    <submittedName>
        <fullName evidence="13">TLC domain-containing protein</fullName>
    </submittedName>
</protein>
<evidence type="ECO:0000256" key="6">
    <source>
        <dbReference type="ARBA" id="ARBA00022989"/>
    </source>
</evidence>
<dbReference type="Proteomes" id="UP000807769">
    <property type="component" value="Unassembled WGS sequence"/>
</dbReference>
<sequence length="424" mass="49736">MSTHGSLNEKLLKRRPRASSLHRIETDKGHHLTGPFMVQTPLGSNTPESCESPVSSDSFSMIKPKGGLVADLLNARWVVNPVSSFKLLMIPVLLYINWELLAPYIAPGLPNPVAPLLFISYRIPDSSPDDPRYGKGYLDLAFLAFHIVFYSFVRQFVTTAICHPIARYFGIKKRGKLDRFGEQGYALMYFAIMGAWGYRIMGQLPTWWYRTEYFWIDYPHWQMKPELKRYFLMQSSYWCQQFIVLFLGLEKPRKDYNELIAHHFVTLWLVGWGYLTNLTLIGHAIYMSMDIPDAFLAFSKLLNYMGFHRLKVCSLAVFLVAWTYFRHWLNLVILRSIWFEFDLIDESNRVWAPKTGAWLTWWMKYQIAFPISLLQLLNLFWYYLILRIVIRSYIRDVKVTDVRSDDEDGDDDDDDDDTKDAKDD</sequence>
<evidence type="ECO:0000256" key="2">
    <source>
        <dbReference type="ARBA" id="ARBA00009808"/>
    </source>
</evidence>
<dbReference type="RefSeq" id="XP_041192427.1">
    <property type="nucleotide sequence ID" value="XM_041331060.1"/>
</dbReference>